<dbReference type="InParanoid" id="A0A401GT61"/>
<dbReference type="Proteomes" id="UP000287166">
    <property type="component" value="Unassembled WGS sequence"/>
</dbReference>
<sequence length="116" mass="12905">MVVYVLRTSSNAEADPGPSPAVTYAGMYAVLAAPPLLPTAPSCTRACVRRPSIFGIDELERGDRVRKRIRLEDPSPYICMHTRDPTKCKYIHVAVSPSHHTHTRTRAQCHRHDITG</sequence>
<protein>
    <submittedName>
        <fullName evidence="1">Uncharacterized protein</fullName>
    </submittedName>
</protein>
<dbReference type="RefSeq" id="XP_027616286.1">
    <property type="nucleotide sequence ID" value="XM_027760485.1"/>
</dbReference>
<dbReference type="EMBL" id="BFAD01000007">
    <property type="protein sequence ID" value="GBE85373.1"/>
    <property type="molecule type" value="Genomic_DNA"/>
</dbReference>
<accession>A0A401GT61</accession>
<name>A0A401GT61_9APHY</name>
<gene>
    <name evidence="1" type="ORF">SCP_0705600</name>
</gene>
<dbReference type="GeneID" id="38782290"/>
<comment type="caution">
    <text evidence="1">The sequence shown here is derived from an EMBL/GenBank/DDBJ whole genome shotgun (WGS) entry which is preliminary data.</text>
</comment>
<organism evidence="1 2">
    <name type="scientific">Sparassis crispa</name>
    <dbReference type="NCBI Taxonomy" id="139825"/>
    <lineage>
        <taxon>Eukaryota</taxon>
        <taxon>Fungi</taxon>
        <taxon>Dikarya</taxon>
        <taxon>Basidiomycota</taxon>
        <taxon>Agaricomycotina</taxon>
        <taxon>Agaricomycetes</taxon>
        <taxon>Polyporales</taxon>
        <taxon>Sparassidaceae</taxon>
        <taxon>Sparassis</taxon>
    </lineage>
</organism>
<proteinExistence type="predicted"/>
<evidence type="ECO:0000313" key="2">
    <source>
        <dbReference type="Proteomes" id="UP000287166"/>
    </source>
</evidence>
<dbReference type="AlphaFoldDB" id="A0A401GT61"/>
<evidence type="ECO:0000313" key="1">
    <source>
        <dbReference type="EMBL" id="GBE85373.1"/>
    </source>
</evidence>
<reference evidence="1 2" key="1">
    <citation type="journal article" date="2018" name="Sci. Rep.">
        <title>Genome sequence of the cauliflower mushroom Sparassis crispa (Hanabiratake) and its association with beneficial usage.</title>
        <authorList>
            <person name="Kiyama R."/>
            <person name="Furutani Y."/>
            <person name="Kawaguchi K."/>
            <person name="Nakanishi T."/>
        </authorList>
    </citation>
    <scope>NUCLEOTIDE SEQUENCE [LARGE SCALE GENOMIC DNA]</scope>
</reference>
<keyword evidence="2" id="KW-1185">Reference proteome</keyword>